<dbReference type="SMART" id="SM00233">
    <property type="entry name" value="PH"/>
    <property type="match status" value="1"/>
</dbReference>
<accession>L7MJP7</accession>
<reference evidence="16" key="2">
    <citation type="journal article" date="2015" name="J. Proteomics">
        <title>Sexual differences in the sialomes of the zebra tick, Rhipicephalus pulchellus.</title>
        <authorList>
            <person name="Tan A.W."/>
            <person name="Francischetti I.M."/>
            <person name="Slovak M."/>
            <person name="Kini R.M."/>
            <person name="Ribeiro J.M."/>
        </authorList>
    </citation>
    <scope>NUCLEOTIDE SEQUENCE</scope>
    <source>
        <tissue evidence="16">Salivary gland</tissue>
    </source>
</reference>
<dbReference type="InterPro" id="IPR023393">
    <property type="entry name" value="START-like_dom_sf"/>
</dbReference>
<dbReference type="CDD" id="cd13283">
    <property type="entry name" value="PH_GPBP"/>
    <property type="match status" value="1"/>
</dbReference>
<comment type="subcellular location">
    <subcellularLocation>
        <location evidence="3">Cytoplasm</location>
    </subcellularLocation>
    <subcellularLocation>
        <location evidence="2">Endoplasmic reticulum</location>
    </subcellularLocation>
    <subcellularLocation>
        <location evidence="4">Golgi apparatus</location>
    </subcellularLocation>
</comment>
<dbReference type="Pfam" id="PF00169">
    <property type="entry name" value="PH"/>
    <property type="match status" value="1"/>
</dbReference>
<dbReference type="PROSITE" id="PS50848">
    <property type="entry name" value="START"/>
    <property type="match status" value="1"/>
</dbReference>
<dbReference type="FunFam" id="2.30.29.30:FF:000104">
    <property type="entry name" value="collagen type IV alpha-3-binding protein-like isoform X2"/>
    <property type="match status" value="1"/>
</dbReference>
<keyword evidence="7" id="KW-0963">Cytoplasm</keyword>
<dbReference type="InterPro" id="IPR051213">
    <property type="entry name" value="START_lipid_transfer"/>
</dbReference>
<keyword evidence="9" id="KW-0333">Golgi apparatus</keyword>
<feature type="domain" description="PH" evidence="14">
    <location>
        <begin position="64"/>
        <end position="158"/>
    </location>
</feature>
<sequence>VCEACKARQRQSSRWGDPVWIDFSAPSPSLPTAGLTAIAVSNMMDDHSINLSDDEEDFEHPTSPHELQGTLCKWTNYIHGWQDRFIVLKDGTLSYYKSENDTAFGCRGAISIYKATVKPHEFDECRFDVSVNDCVWYLRADGPEERNRWVEALDAYKVDSAYGSENSLRRHGSALSLGSTSVSSLKKGRGLREKLLEMETFRDILCRQVDTLQAYFDACAAEEQNGHDGSPTMKDGLGEDTASKTLEILASRFKESGDRCRERRSPAAPGMLPPVDFRGEAITFKATTAGILATLSHCIDLMAQREEAWRRKLEREVDKRKKMEEAYKQAMSEARSQPPAVLGGPDYEEGPHSMINEDEFFDAIDAALDRNEQQEEERRQIKNRVREMLRPASAASQHPLWNEVEEITMEQLRYAKMGVGEGGWQLFAEDGEMKMYRREVEEGGIVCDPLKAVHVVRGVTGREVCHYFYSPEVRFDWETTLESMEVLEVLEPMTVIVHQIHKRVWPATQRDALFWSHMARAPNEEDPDAHDVWIVCNNSCDTPHVPLGKCVRVRLTVCLMCQTFVDPPQPNTSITRDNLSCKITYCSTINPGGWAPASVLRAVYKREYPKFLKRFTQYVKDQTESKEIMF</sequence>
<feature type="domain" description="START" evidence="15">
    <location>
        <begin position="421"/>
        <end position="624"/>
    </location>
</feature>
<evidence type="ECO:0000256" key="12">
    <source>
        <dbReference type="ARBA" id="ARBA00031527"/>
    </source>
</evidence>
<dbReference type="GO" id="GO:0035621">
    <property type="term" value="P:ER to Golgi ceramide transport"/>
    <property type="evidence" value="ECO:0007669"/>
    <property type="project" value="UniProtKB-ARBA"/>
</dbReference>
<dbReference type="SUPFAM" id="SSF50729">
    <property type="entry name" value="PH domain-like"/>
    <property type="match status" value="1"/>
</dbReference>
<evidence type="ECO:0000256" key="2">
    <source>
        <dbReference type="ARBA" id="ARBA00004240"/>
    </source>
</evidence>
<dbReference type="SUPFAM" id="SSF55961">
    <property type="entry name" value="Bet v1-like"/>
    <property type="match status" value="1"/>
</dbReference>
<evidence type="ECO:0000256" key="13">
    <source>
        <dbReference type="SAM" id="Coils"/>
    </source>
</evidence>
<feature type="non-terminal residue" evidence="16">
    <location>
        <position position="1"/>
    </location>
</feature>
<dbReference type="InterPro" id="IPR041952">
    <property type="entry name" value="STARD11_START"/>
</dbReference>
<feature type="coiled-coil region" evidence="13">
    <location>
        <begin position="306"/>
        <end position="333"/>
    </location>
</feature>
<evidence type="ECO:0000256" key="3">
    <source>
        <dbReference type="ARBA" id="ARBA00004496"/>
    </source>
</evidence>
<dbReference type="InterPro" id="IPR001849">
    <property type="entry name" value="PH_domain"/>
</dbReference>
<keyword evidence="11" id="KW-0445">Lipid transport</keyword>
<reference evidence="16" key="1">
    <citation type="submission" date="2012-11" db="EMBL/GenBank/DDBJ databases">
        <authorList>
            <person name="Lucero-Rivera Y.E."/>
            <person name="Tovar-Ramirez D."/>
        </authorList>
    </citation>
    <scope>NUCLEOTIDE SEQUENCE</scope>
    <source>
        <tissue evidence="16">Salivary gland</tissue>
    </source>
</reference>
<keyword evidence="6" id="KW-0813">Transport</keyword>
<dbReference type="InterPro" id="IPR011993">
    <property type="entry name" value="PH-like_dom_sf"/>
</dbReference>
<evidence type="ECO:0000256" key="7">
    <source>
        <dbReference type="ARBA" id="ARBA00022490"/>
    </source>
</evidence>
<dbReference type="GO" id="GO:0004674">
    <property type="term" value="F:protein serine/threonine kinase activity"/>
    <property type="evidence" value="ECO:0007669"/>
    <property type="project" value="UniProtKB-KW"/>
</dbReference>
<dbReference type="GO" id="GO:0005783">
    <property type="term" value="C:endoplasmic reticulum"/>
    <property type="evidence" value="ECO:0007669"/>
    <property type="project" value="UniProtKB-SubCell"/>
</dbReference>
<dbReference type="AlphaFoldDB" id="L7MJP7"/>
<dbReference type="PANTHER" id="PTHR19308:SF53">
    <property type="entry name" value="CERAMIDE TRANSFER PROTEIN"/>
    <property type="match status" value="1"/>
</dbReference>
<keyword evidence="16" id="KW-0418">Kinase</keyword>
<dbReference type="GO" id="GO:0008289">
    <property type="term" value="F:lipid binding"/>
    <property type="evidence" value="ECO:0007669"/>
    <property type="project" value="InterPro"/>
</dbReference>
<evidence type="ECO:0000313" key="16">
    <source>
        <dbReference type="EMBL" id="JAA64190.1"/>
    </source>
</evidence>
<evidence type="ECO:0000256" key="9">
    <source>
        <dbReference type="ARBA" id="ARBA00023034"/>
    </source>
</evidence>
<dbReference type="Gene3D" id="3.30.530.20">
    <property type="match status" value="1"/>
</dbReference>
<evidence type="ECO:0000256" key="8">
    <source>
        <dbReference type="ARBA" id="ARBA00022824"/>
    </source>
</evidence>
<dbReference type="Pfam" id="PF01852">
    <property type="entry name" value="START"/>
    <property type="match status" value="1"/>
</dbReference>
<comment type="catalytic activity">
    <reaction evidence="1">
        <text>N-hexadecanoylsphing-4-enine(in) = N-hexadecanoylsphing-4-enine(out)</text>
        <dbReference type="Rhea" id="RHEA:45720"/>
        <dbReference type="ChEBI" id="CHEBI:72959"/>
    </reaction>
</comment>
<evidence type="ECO:0000256" key="4">
    <source>
        <dbReference type="ARBA" id="ARBA00004555"/>
    </source>
</evidence>
<dbReference type="PROSITE" id="PS50003">
    <property type="entry name" value="PH_DOMAIN"/>
    <property type="match status" value="1"/>
</dbReference>
<evidence type="ECO:0000256" key="1">
    <source>
        <dbReference type="ARBA" id="ARBA00000074"/>
    </source>
</evidence>
<dbReference type="SMART" id="SM00234">
    <property type="entry name" value="START"/>
    <property type="match status" value="1"/>
</dbReference>
<dbReference type="Gene3D" id="2.30.29.30">
    <property type="entry name" value="Pleckstrin-homology domain (PH domain)/Phosphotyrosine-binding domain (PTB)"/>
    <property type="match status" value="1"/>
</dbReference>
<keyword evidence="10 13" id="KW-0175">Coiled coil</keyword>
<evidence type="ECO:0000256" key="5">
    <source>
        <dbReference type="ARBA" id="ARBA00021440"/>
    </source>
</evidence>
<evidence type="ECO:0000256" key="11">
    <source>
        <dbReference type="ARBA" id="ARBA00023055"/>
    </source>
</evidence>
<dbReference type="InterPro" id="IPR002913">
    <property type="entry name" value="START_lipid-bd_dom"/>
</dbReference>
<keyword evidence="16" id="KW-0808">Transferase</keyword>
<evidence type="ECO:0000256" key="10">
    <source>
        <dbReference type="ARBA" id="ARBA00023054"/>
    </source>
</evidence>
<keyword evidence="16" id="KW-0723">Serine/threonine-protein kinase</keyword>
<name>L7MJP7_RHIPC</name>
<evidence type="ECO:0000256" key="6">
    <source>
        <dbReference type="ARBA" id="ARBA00022448"/>
    </source>
</evidence>
<dbReference type="GO" id="GO:0005794">
    <property type="term" value="C:Golgi apparatus"/>
    <property type="evidence" value="ECO:0007669"/>
    <property type="project" value="UniProtKB-SubCell"/>
</dbReference>
<dbReference type="PANTHER" id="PTHR19308">
    <property type="entry name" value="PHOSPHATIDYLCHOLINE TRANSFER PROTEIN"/>
    <property type="match status" value="1"/>
</dbReference>
<evidence type="ECO:0000259" key="15">
    <source>
        <dbReference type="PROSITE" id="PS50848"/>
    </source>
</evidence>
<dbReference type="CDD" id="cd08872">
    <property type="entry name" value="START_STARD11-like"/>
    <property type="match status" value="1"/>
</dbReference>
<proteinExistence type="evidence at transcript level"/>
<evidence type="ECO:0000259" key="14">
    <source>
        <dbReference type="PROSITE" id="PS50003"/>
    </source>
</evidence>
<protein>
    <recommendedName>
        <fullName evidence="5">Ceramide transfer protein</fullName>
    </recommendedName>
    <alternativeName>
        <fullName evidence="12">Collagen type IV alpha-3-binding protein</fullName>
    </alternativeName>
</protein>
<dbReference type="EMBL" id="GACK01000844">
    <property type="protein sequence ID" value="JAA64190.1"/>
    <property type="molecule type" value="mRNA"/>
</dbReference>
<organism evidence="16">
    <name type="scientific">Rhipicephalus pulchellus</name>
    <name type="common">Yellow backed tick</name>
    <name type="synonym">Dermacentor pulchellus</name>
    <dbReference type="NCBI Taxonomy" id="72859"/>
    <lineage>
        <taxon>Eukaryota</taxon>
        <taxon>Metazoa</taxon>
        <taxon>Ecdysozoa</taxon>
        <taxon>Arthropoda</taxon>
        <taxon>Chelicerata</taxon>
        <taxon>Arachnida</taxon>
        <taxon>Acari</taxon>
        <taxon>Parasitiformes</taxon>
        <taxon>Ixodida</taxon>
        <taxon>Ixodoidea</taxon>
        <taxon>Ixodidae</taxon>
        <taxon>Rhipicephalinae</taxon>
        <taxon>Rhipicephalus</taxon>
        <taxon>Rhipicephalus</taxon>
    </lineage>
</organism>
<dbReference type="FunFam" id="3.30.530.20:FF:000003">
    <property type="entry name" value="Collagen type IV alpha-3-binding protein-like protein"/>
    <property type="match status" value="1"/>
</dbReference>
<keyword evidence="8" id="KW-0256">Endoplasmic reticulum</keyword>